<reference evidence="8" key="1">
    <citation type="submission" date="2022-10" db="EMBL/GenBank/DDBJ databases">
        <title>Hoeflea sp. J2-29, isolated from marine algae.</title>
        <authorList>
            <person name="Kristyanto S."/>
            <person name="Kim J.M."/>
            <person name="Jeon C.O."/>
        </authorList>
    </citation>
    <scope>NUCLEOTIDE SEQUENCE</scope>
    <source>
        <strain evidence="8">J2-29</strain>
    </source>
</reference>
<keyword evidence="9" id="KW-1185">Reference proteome</keyword>
<keyword evidence="3" id="KW-0472">Membrane</keyword>
<keyword evidence="4" id="KW-0564">Palmitate</keyword>
<dbReference type="Proteomes" id="UP001081283">
    <property type="component" value="Unassembled WGS sequence"/>
</dbReference>
<proteinExistence type="predicted"/>
<evidence type="ECO:0000256" key="1">
    <source>
        <dbReference type="ARBA" id="ARBA00022475"/>
    </source>
</evidence>
<feature type="signal peptide" evidence="7">
    <location>
        <begin position="1"/>
        <end position="29"/>
    </location>
</feature>
<evidence type="ECO:0000313" key="8">
    <source>
        <dbReference type="EMBL" id="MCY0094040.1"/>
    </source>
</evidence>
<keyword evidence="1" id="KW-1003">Cell membrane</keyword>
<name>A0ABT3YDS1_9HYPH</name>
<protein>
    <submittedName>
        <fullName evidence="8">Curlin</fullName>
    </submittedName>
</protein>
<dbReference type="RefSeq" id="WP_267611981.1">
    <property type="nucleotide sequence ID" value="NZ_JAOVZQ010000001.1"/>
</dbReference>
<feature type="compositionally biased region" description="Low complexity" evidence="6">
    <location>
        <begin position="323"/>
        <end position="337"/>
    </location>
</feature>
<evidence type="ECO:0000256" key="7">
    <source>
        <dbReference type="SAM" id="SignalP"/>
    </source>
</evidence>
<dbReference type="InterPro" id="IPR005534">
    <property type="entry name" value="Curli_assmbl/transp-comp_CsgG"/>
</dbReference>
<evidence type="ECO:0000256" key="2">
    <source>
        <dbReference type="ARBA" id="ARBA00022729"/>
    </source>
</evidence>
<evidence type="ECO:0000256" key="5">
    <source>
        <dbReference type="ARBA" id="ARBA00023288"/>
    </source>
</evidence>
<evidence type="ECO:0000256" key="4">
    <source>
        <dbReference type="ARBA" id="ARBA00023139"/>
    </source>
</evidence>
<organism evidence="8 9">
    <name type="scientific">Hoeflea ulvae</name>
    <dbReference type="NCBI Taxonomy" id="2983764"/>
    <lineage>
        <taxon>Bacteria</taxon>
        <taxon>Pseudomonadati</taxon>
        <taxon>Pseudomonadota</taxon>
        <taxon>Alphaproteobacteria</taxon>
        <taxon>Hyphomicrobiales</taxon>
        <taxon>Rhizobiaceae</taxon>
        <taxon>Hoeflea</taxon>
    </lineage>
</organism>
<evidence type="ECO:0000256" key="6">
    <source>
        <dbReference type="SAM" id="MobiDB-lite"/>
    </source>
</evidence>
<dbReference type="Pfam" id="PF03783">
    <property type="entry name" value="CsgG"/>
    <property type="match status" value="1"/>
</dbReference>
<dbReference type="Gene3D" id="3.40.50.10610">
    <property type="entry name" value="ABC-type transport auxiliary lipoprotein component"/>
    <property type="match status" value="2"/>
</dbReference>
<comment type="caution">
    <text evidence="8">The sequence shown here is derived from an EMBL/GenBank/DDBJ whole genome shotgun (WGS) entry which is preliminary data.</text>
</comment>
<dbReference type="PROSITE" id="PS51257">
    <property type="entry name" value="PROKAR_LIPOPROTEIN"/>
    <property type="match status" value="1"/>
</dbReference>
<keyword evidence="5" id="KW-0449">Lipoprotein</keyword>
<sequence length="370" mass="39481">MNRFREARITVLRGARVAAVLLAAAGLSACVSTPDEGMVEASFTPVTKQNNVLRALPAPTKRISVAVYDFPDLTGQFKERENVQSLSKAVTQGGAAMLIKALQDAGERRWFTVLDRASLNDLLKERQIVTEMRKVYRNEQSIDPNALAPLRHAGIVLQGGIIGYDTNTQTGGLGARYLGIGADAKWKQDTVTVTLRAVSTNTGEVLASVTVHKIIASYSLQAGVFRYITLDSILEGEAGVTRNEPDQIAVQQAVEKAIVGLIAEGADLGIWSFADKEAGARFVDAYLSEKYDGEVPVAALDTPRPETKHAAAVVETTPRRSSPVRAQPARVVRPAAAKPTAQSAKPGAQAPQNLLPPELPPAPASDETVG</sequence>
<evidence type="ECO:0000256" key="3">
    <source>
        <dbReference type="ARBA" id="ARBA00023136"/>
    </source>
</evidence>
<dbReference type="PANTHER" id="PTHR41164:SF1">
    <property type="entry name" value="CURLI PRODUCTION ASSEMBLY_TRANSPORT COMPONENT CSGG"/>
    <property type="match status" value="1"/>
</dbReference>
<feature type="region of interest" description="Disordered" evidence="6">
    <location>
        <begin position="312"/>
        <end position="370"/>
    </location>
</feature>
<dbReference type="PANTHER" id="PTHR41164">
    <property type="entry name" value="CURLI PRODUCTION ASSEMBLY/TRANSPORT COMPONENT CSGG"/>
    <property type="match status" value="1"/>
</dbReference>
<evidence type="ECO:0000313" key="9">
    <source>
        <dbReference type="Proteomes" id="UP001081283"/>
    </source>
</evidence>
<dbReference type="EMBL" id="JAOVZQ010000001">
    <property type="protein sequence ID" value="MCY0094040.1"/>
    <property type="molecule type" value="Genomic_DNA"/>
</dbReference>
<accession>A0ABT3YDS1</accession>
<feature type="chain" id="PRO_5047372586" evidence="7">
    <location>
        <begin position="30"/>
        <end position="370"/>
    </location>
</feature>
<gene>
    <name evidence="8" type="ORF">OEG82_08405</name>
</gene>
<keyword evidence="2 7" id="KW-0732">Signal</keyword>